<name>A0A0D7A896_9AGAR</name>
<reference evidence="3 4" key="1">
    <citation type="journal article" date="2015" name="Fungal Genet. Biol.">
        <title>Evolution of novel wood decay mechanisms in Agaricales revealed by the genome sequences of Fistulina hepatica and Cylindrobasidium torrendii.</title>
        <authorList>
            <person name="Floudas D."/>
            <person name="Held B.W."/>
            <person name="Riley R."/>
            <person name="Nagy L.G."/>
            <person name="Koehler G."/>
            <person name="Ransdell A.S."/>
            <person name="Younus H."/>
            <person name="Chow J."/>
            <person name="Chiniquy J."/>
            <person name="Lipzen A."/>
            <person name="Tritt A."/>
            <person name="Sun H."/>
            <person name="Haridas S."/>
            <person name="LaButti K."/>
            <person name="Ohm R.A."/>
            <person name="Kues U."/>
            <person name="Blanchette R.A."/>
            <person name="Grigoriev I.V."/>
            <person name="Minto R.E."/>
            <person name="Hibbett D.S."/>
        </authorList>
    </citation>
    <scope>NUCLEOTIDE SEQUENCE [LARGE SCALE GENOMIC DNA]</scope>
    <source>
        <strain evidence="3 4">ATCC 64428</strain>
    </source>
</reference>
<dbReference type="EMBL" id="KN882043">
    <property type="protein sequence ID" value="KIY46151.1"/>
    <property type="molecule type" value="Genomic_DNA"/>
</dbReference>
<evidence type="ECO:0000256" key="1">
    <source>
        <dbReference type="SAM" id="Coils"/>
    </source>
</evidence>
<gene>
    <name evidence="3" type="ORF">FISHEDRAFT_60624</name>
</gene>
<sequence>MSYRTGTTIAVYGVVQWTHLGSAVSTYSIDGDTPTTLNLMNNGTGMEQGFYDEPTSAALSDANYTLTMKLTEVPSRQKHVLDFLSHRVGAIVGGVIGGVAALLLITLAAFWWCRGYGYDPPVVSLFENAPPPKSSTHSLVGADPKYPIPSLNLAYAGPPGSSSMGEPSASALLTRQELRRRIDELQADMAELEGPATNSNVNDTARIRLLQEEVVLLREENARSYGGAFPPPAYADYNLFQASAMLVLVAESTAVYVVISYATVACNIAGFPTPVCNASETVAMTQNSVNPETFRRTAWRRGDVNFSVPILGSLDVDAGYASRRLANARVTRGSELNARSVRPRPVQLARRVDFFSNGKKQKQKAEQQRQEQVKNCIQTCSHPSYHKTPEQCTEADQVGQTVAHEWTAVLSMHNLDQTHYSEVSLSKSRKRETLNTFHPLVILDSLKWLRRPQRIMSLYLRQVSEVAADSVAFCRAITNSISGHWELELFDDLSHFRRQTQKVNAAFNYTSRVVLSSAINSVALHQGVAYMGFPLITFLALSPFFSLYRGEVNSWMERYPLCIYNLLVEIIGQLAEDKPTLSACSPREVEVISDQTHGSGRKISPHSFDTGVLESGCSILLPTVPFLCHVLAKINRLDSLDLTMHMTPAKIWSNWSLAIQTSPYTALSLPTLRNLKVGVCSIPSAIVDNRVRSPFMHVGLTESHFTPPEDGVVQRRSTVNHLTIVIYRKGRLNKYILRQTPALDILNTLRLAMLSSAVAHDTLAVLT</sequence>
<evidence type="ECO:0000313" key="3">
    <source>
        <dbReference type="EMBL" id="KIY46151.1"/>
    </source>
</evidence>
<dbReference type="AlphaFoldDB" id="A0A0D7A896"/>
<keyword evidence="1" id="KW-0175">Coiled coil</keyword>
<evidence type="ECO:0000256" key="2">
    <source>
        <dbReference type="SAM" id="Phobius"/>
    </source>
</evidence>
<keyword evidence="2" id="KW-0812">Transmembrane</keyword>
<accession>A0A0D7A896</accession>
<proteinExistence type="predicted"/>
<feature type="coiled-coil region" evidence="1">
    <location>
        <begin position="168"/>
        <end position="195"/>
    </location>
</feature>
<dbReference type="CDD" id="cd14686">
    <property type="entry name" value="bZIP"/>
    <property type="match status" value="1"/>
</dbReference>
<dbReference type="Proteomes" id="UP000054144">
    <property type="component" value="Unassembled WGS sequence"/>
</dbReference>
<keyword evidence="2" id="KW-0472">Membrane</keyword>
<organism evidence="3 4">
    <name type="scientific">Fistulina hepatica ATCC 64428</name>
    <dbReference type="NCBI Taxonomy" id="1128425"/>
    <lineage>
        <taxon>Eukaryota</taxon>
        <taxon>Fungi</taxon>
        <taxon>Dikarya</taxon>
        <taxon>Basidiomycota</taxon>
        <taxon>Agaricomycotina</taxon>
        <taxon>Agaricomycetes</taxon>
        <taxon>Agaricomycetidae</taxon>
        <taxon>Agaricales</taxon>
        <taxon>Fistulinaceae</taxon>
        <taxon>Fistulina</taxon>
    </lineage>
</organism>
<dbReference type="OrthoDB" id="2756615at2759"/>
<keyword evidence="4" id="KW-1185">Reference proteome</keyword>
<keyword evidence="2" id="KW-1133">Transmembrane helix</keyword>
<feature type="transmembrane region" description="Helical" evidence="2">
    <location>
        <begin position="88"/>
        <end position="112"/>
    </location>
</feature>
<evidence type="ECO:0000313" key="4">
    <source>
        <dbReference type="Proteomes" id="UP000054144"/>
    </source>
</evidence>
<protein>
    <submittedName>
        <fullName evidence="3">Uncharacterized protein</fullName>
    </submittedName>
</protein>